<dbReference type="PANTHER" id="PTHR11183">
    <property type="entry name" value="GLYCOGENIN SUBFAMILY MEMBER"/>
    <property type="match status" value="1"/>
</dbReference>
<dbReference type="EMBL" id="JQCB01000017">
    <property type="protein sequence ID" value="KRN94099.1"/>
    <property type="molecule type" value="Genomic_DNA"/>
</dbReference>
<dbReference type="Pfam" id="PF01501">
    <property type="entry name" value="Glyco_transf_8"/>
    <property type="match status" value="1"/>
</dbReference>
<evidence type="ECO:0000313" key="1">
    <source>
        <dbReference type="EMBL" id="GEK29471.1"/>
    </source>
</evidence>
<sequence>MDEQVPRRVVLYTYGRNYESLLIVSLESLIKNYQSSNPLTIWIFEENNSSSPVTDLLPQLPSLNDKPQISIALWARPDWTSQINRNVSNRFPGITLWRLGIPFTFKECDQILYLDTDTLIYGDVNELFDLVDQNVPVAGVPDTFHYLNGAAGIDVAENVGYVNSGVLVFNVQKYNEAWSLNEFLKAVAETDLGGFPDQGLINKQFKGQIQQLPMAYNFQQNNDFLNIERNPPLQNRDRMLLEDADRNVKIKHFLPALKPNSLITPDHDKYYRDWWQMAQTVQKLYGEL</sequence>
<keyword evidence="3" id="KW-1185">Reference proteome</keyword>
<dbReference type="Proteomes" id="UP000051139">
    <property type="component" value="Unassembled WGS sequence"/>
</dbReference>
<keyword evidence="2" id="KW-0808">Transferase</keyword>
<proteinExistence type="predicted"/>
<dbReference type="PATRIC" id="fig|348151.3.peg.628"/>
<dbReference type="Proteomes" id="UP000321429">
    <property type="component" value="Unassembled WGS sequence"/>
</dbReference>
<comment type="caution">
    <text evidence="2">The sequence shown here is derived from an EMBL/GenBank/DDBJ whole genome shotgun (WGS) entry which is preliminary data.</text>
</comment>
<dbReference type="GO" id="GO:0016757">
    <property type="term" value="F:glycosyltransferase activity"/>
    <property type="evidence" value="ECO:0007669"/>
    <property type="project" value="InterPro"/>
</dbReference>
<protein>
    <submittedName>
        <fullName evidence="2">Glycosyl transferase</fullName>
    </submittedName>
</protein>
<dbReference type="Gene3D" id="3.90.550.10">
    <property type="entry name" value="Spore Coat Polysaccharide Biosynthesis Protein SpsA, Chain A"/>
    <property type="match status" value="1"/>
</dbReference>
<evidence type="ECO:0000313" key="2">
    <source>
        <dbReference type="EMBL" id="KRN94099.1"/>
    </source>
</evidence>
<dbReference type="SUPFAM" id="SSF53448">
    <property type="entry name" value="Nucleotide-diphospho-sugar transferases"/>
    <property type="match status" value="1"/>
</dbReference>
<gene>
    <name evidence="2" type="ORF">IV55_GL000611</name>
    <name evidence="1" type="ORF">LSI01_17820</name>
</gene>
<dbReference type="RefSeq" id="WP_057811464.1">
    <property type="nucleotide sequence ID" value="NZ_BJUD01000059.1"/>
</dbReference>
<reference evidence="2 3" key="1">
    <citation type="journal article" date="2015" name="Genome Announc.">
        <title>Expanding the biotechnology potential of lactobacilli through comparative genomics of 213 strains and associated genera.</title>
        <authorList>
            <person name="Sun Z."/>
            <person name="Harris H.M."/>
            <person name="McCann A."/>
            <person name="Guo C."/>
            <person name="Argimon S."/>
            <person name="Zhang W."/>
            <person name="Yang X."/>
            <person name="Jeffery I.B."/>
            <person name="Cooney J.C."/>
            <person name="Kagawa T.F."/>
            <person name="Liu W."/>
            <person name="Song Y."/>
            <person name="Salvetti E."/>
            <person name="Wrobel A."/>
            <person name="Rasinkangas P."/>
            <person name="Parkhill J."/>
            <person name="Rea M.C."/>
            <person name="O'Sullivan O."/>
            <person name="Ritari J."/>
            <person name="Douillard F.P."/>
            <person name="Paul Ross R."/>
            <person name="Yang R."/>
            <person name="Briner A.E."/>
            <person name="Felis G.E."/>
            <person name="de Vos W.M."/>
            <person name="Barrangou R."/>
            <person name="Klaenhammer T.R."/>
            <person name="Caufield P.W."/>
            <person name="Cui Y."/>
            <person name="Zhang H."/>
            <person name="O'Toole P.W."/>
        </authorList>
    </citation>
    <scope>NUCLEOTIDE SEQUENCE [LARGE SCALE GENOMIC DNA]</scope>
    <source>
        <strain evidence="2 3">DSM 22696</strain>
    </source>
</reference>
<dbReference type="STRING" id="348151.IV55_GL000611"/>
<accession>A0A0R2KX02</accession>
<name>A0A0R2KX02_9LACO</name>
<dbReference type="AlphaFoldDB" id="A0A0R2KX02"/>
<dbReference type="InterPro" id="IPR050587">
    <property type="entry name" value="GNT1/Glycosyltrans_8"/>
</dbReference>
<dbReference type="OrthoDB" id="2291894at2"/>
<dbReference type="InterPro" id="IPR002495">
    <property type="entry name" value="Glyco_trans_8"/>
</dbReference>
<organism evidence="2 3">
    <name type="scientific">Furfurilactobacillus siliginis</name>
    <dbReference type="NCBI Taxonomy" id="348151"/>
    <lineage>
        <taxon>Bacteria</taxon>
        <taxon>Bacillati</taxon>
        <taxon>Bacillota</taxon>
        <taxon>Bacilli</taxon>
        <taxon>Lactobacillales</taxon>
        <taxon>Lactobacillaceae</taxon>
        <taxon>Furfurilactobacillus</taxon>
    </lineage>
</organism>
<dbReference type="EMBL" id="BJUD01000059">
    <property type="protein sequence ID" value="GEK29471.1"/>
    <property type="molecule type" value="Genomic_DNA"/>
</dbReference>
<evidence type="ECO:0000313" key="3">
    <source>
        <dbReference type="Proteomes" id="UP000051139"/>
    </source>
</evidence>
<evidence type="ECO:0000313" key="4">
    <source>
        <dbReference type="Proteomes" id="UP000321429"/>
    </source>
</evidence>
<dbReference type="InterPro" id="IPR029044">
    <property type="entry name" value="Nucleotide-diphossugar_trans"/>
</dbReference>
<reference evidence="1 4" key="2">
    <citation type="submission" date="2019-07" db="EMBL/GenBank/DDBJ databases">
        <title>Whole genome shotgun sequence of Lactobacillus siliginis NBRC 101315.</title>
        <authorList>
            <person name="Hosoyama A."/>
            <person name="Uohara A."/>
            <person name="Ohji S."/>
            <person name="Ichikawa N."/>
        </authorList>
    </citation>
    <scope>NUCLEOTIDE SEQUENCE [LARGE SCALE GENOMIC DNA]</scope>
    <source>
        <strain evidence="1 4">NBRC 101315</strain>
    </source>
</reference>